<dbReference type="GO" id="GO:0018169">
    <property type="term" value="F:ribosomal S6-glutamic acid ligase activity"/>
    <property type="evidence" value="ECO:0007669"/>
    <property type="project" value="TreeGrafter"/>
</dbReference>
<dbReference type="GO" id="GO:0009432">
    <property type="term" value="P:SOS response"/>
    <property type="evidence" value="ECO:0007669"/>
    <property type="project" value="TreeGrafter"/>
</dbReference>
<dbReference type="SUPFAM" id="SSF56059">
    <property type="entry name" value="Glutathione synthetase ATP-binding domain-like"/>
    <property type="match status" value="1"/>
</dbReference>
<dbReference type="PANTHER" id="PTHR21621:SF0">
    <property type="entry name" value="BETA-CITRYLGLUTAMATE SYNTHASE B-RELATED"/>
    <property type="match status" value="1"/>
</dbReference>
<organism evidence="3 4">
    <name type="scientific">Helicobacter fennelliae</name>
    <dbReference type="NCBI Taxonomy" id="215"/>
    <lineage>
        <taxon>Bacteria</taxon>
        <taxon>Pseudomonadati</taxon>
        <taxon>Campylobacterota</taxon>
        <taxon>Epsilonproteobacteria</taxon>
        <taxon>Campylobacterales</taxon>
        <taxon>Helicobacteraceae</taxon>
        <taxon>Helicobacter</taxon>
    </lineage>
</organism>
<protein>
    <submittedName>
        <fullName evidence="3">Glutathione synthase/Ribosomal protein S6 modification enzyme (Glutaminyl transferase)</fullName>
    </submittedName>
</protein>
<proteinExistence type="predicted"/>
<dbReference type="GO" id="GO:0005524">
    <property type="term" value="F:ATP binding"/>
    <property type="evidence" value="ECO:0007669"/>
    <property type="project" value="UniProtKB-UniRule"/>
</dbReference>
<name>A0A2X3DF04_9HELI</name>
<dbReference type="AlphaFoldDB" id="A0A2X3DF04"/>
<dbReference type="Gene3D" id="3.30.470.20">
    <property type="entry name" value="ATP-grasp fold, B domain"/>
    <property type="match status" value="1"/>
</dbReference>
<dbReference type="GO" id="GO:0046872">
    <property type="term" value="F:metal ion binding"/>
    <property type="evidence" value="ECO:0007669"/>
    <property type="project" value="InterPro"/>
</dbReference>
<dbReference type="RefSeq" id="WP_023946487.1">
    <property type="nucleotide sequence ID" value="NZ_JAERIV010000015.1"/>
</dbReference>
<evidence type="ECO:0000259" key="2">
    <source>
        <dbReference type="PROSITE" id="PS50975"/>
    </source>
</evidence>
<keyword evidence="1" id="KW-0547">Nucleotide-binding</keyword>
<feature type="domain" description="ATP-grasp" evidence="2">
    <location>
        <begin position="132"/>
        <end position="323"/>
    </location>
</feature>
<evidence type="ECO:0000256" key="1">
    <source>
        <dbReference type="PROSITE-ProRule" id="PRU00409"/>
    </source>
</evidence>
<dbReference type="GO" id="GO:0016740">
    <property type="term" value="F:transferase activity"/>
    <property type="evidence" value="ECO:0007669"/>
    <property type="project" value="UniProtKB-KW"/>
</dbReference>
<dbReference type="GO" id="GO:0005737">
    <property type="term" value="C:cytoplasm"/>
    <property type="evidence" value="ECO:0007669"/>
    <property type="project" value="TreeGrafter"/>
</dbReference>
<dbReference type="Proteomes" id="UP000250166">
    <property type="component" value="Unassembled WGS sequence"/>
</dbReference>
<dbReference type="EMBL" id="UAWL01000006">
    <property type="protein sequence ID" value="SQB98069.1"/>
    <property type="molecule type" value="Genomic_DNA"/>
</dbReference>
<keyword evidence="1" id="KW-0067">ATP-binding</keyword>
<dbReference type="PROSITE" id="PS50975">
    <property type="entry name" value="ATP_GRASP"/>
    <property type="match status" value="1"/>
</dbReference>
<reference evidence="3 4" key="1">
    <citation type="submission" date="2018-06" db="EMBL/GenBank/DDBJ databases">
        <authorList>
            <consortium name="Pathogen Informatics"/>
            <person name="Doyle S."/>
        </authorList>
    </citation>
    <scope>NUCLEOTIDE SEQUENCE [LARGE SCALE GENOMIC DNA]</scope>
    <source>
        <strain evidence="3 4">NCTC13102</strain>
    </source>
</reference>
<dbReference type="InterPro" id="IPR048936">
    <property type="entry name" value="MvdD-like_ATPgrasp"/>
</dbReference>
<dbReference type="PANTHER" id="PTHR21621">
    <property type="entry name" value="RIBOSOMAL PROTEIN S6 MODIFICATION PROTEIN"/>
    <property type="match status" value="1"/>
</dbReference>
<evidence type="ECO:0000313" key="4">
    <source>
        <dbReference type="Proteomes" id="UP000250166"/>
    </source>
</evidence>
<evidence type="ECO:0000313" key="3">
    <source>
        <dbReference type="EMBL" id="SQB98069.1"/>
    </source>
</evidence>
<dbReference type="InterPro" id="IPR011761">
    <property type="entry name" value="ATP-grasp"/>
</dbReference>
<accession>A0A2X3DF04</accession>
<sequence>MRYQCYSSLSEKADAHTDRVILKLNELKIPYFRLNLDLESLQNILITFKNNKWHIKTQDTSVQSDEISCVWLRKFFVELSLEEKEELQSINFKIWRNEFNATLLGLFVSLKPLPWLNPISDAIKSDNKYYQMALAQKLGLKMPKTIVSNEKHELIEFAKSCNDDIILKLFNQELYEKDKNGFMQGIYANRIHTRELEHFKLSGENPIVLQEYIAKAYEVRYTTIGKEHFICKIESQKSKIACEDWRRYDLAKTPHKRIQAPSEITSKVNELLKEMNLEYGALDFIVTPDDEWVFLEINCCGQWLWIEDLAGLDISGGIARWAKQHLG</sequence>
<gene>
    <name evidence="3" type="ORF">NCTC13102_00519</name>
</gene>
<keyword evidence="3" id="KW-0808">Transferase</keyword>
<dbReference type="Pfam" id="PF21068">
    <property type="entry name" value="ATPgraspMvdD"/>
    <property type="match status" value="1"/>
</dbReference>